<dbReference type="RefSeq" id="XP_012649688.1">
    <property type="nucleotide sequence ID" value="XM_012794234.1"/>
</dbReference>
<dbReference type="Pfam" id="PF00076">
    <property type="entry name" value="RRM_1"/>
    <property type="match status" value="1"/>
</dbReference>
<protein>
    <submittedName>
        <fullName evidence="8">RNA-binding protein 8A</fullName>
    </submittedName>
</protein>
<accession>I7JCL1</accession>
<keyword evidence="4 6" id="KW-0694">RNA-binding</keyword>
<dbReference type="VEuPathDB" id="PiroplasmaDB:BmR1_04g05410"/>
<dbReference type="GeneID" id="24425725"/>
<evidence type="ECO:0000256" key="5">
    <source>
        <dbReference type="ARBA" id="ARBA00023242"/>
    </source>
</evidence>
<evidence type="ECO:0000313" key="8">
    <source>
        <dbReference type="EMBL" id="CCF75280.1"/>
    </source>
</evidence>
<evidence type="ECO:0000259" key="7">
    <source>
        <dbReference type="PROSITE" id="PS50102"/>
    </source>
</evidence>
<reference evidence="8 9" key="3">
    <citation type="journal article" date="2016" name="Sci. Rep.">
        <title>Genome-wide diversity and gene expression profiling of Babesia microti isolates identify polymorphic genes that mediate host-pathogen interactions.</title>
        <authorList>
            <person name="Silva J.C."/>
            <person name="Cornillot E."/>
            <person name="McCracken C."/>
            <person name="Usmani-Brown S."/>
            <person name="Dwivedi A."/>
            <person name="Ifeonu O.O."/>
            <person name="Crabtree J."/>
            <person name="Gotia H.T."/>
            <person name="Virji A.Z."/>
            <person name="Reynes C."/>
            <person name="Colinge J."/>
            <person name="Kumar V."/>
            <person name="Lawres L."/>
            <person name="Pazzi J.E."/>
            <person name="Pablo J.V."/>
            <person name="Hung C."/>
            <person name="Brancato J."/>
            <person name="Kumari P."/>
            <person name="Orvis J."/>
            <person name="Tretina K."/>
            <person name="Chibucos M."/>
            <person name="Ott S."/>
            <person name="Sadzewicz L."/>
            <person name="Sengamalay N."/>
            <person name="Shetty A.C."/>
            <person name="Su Q."/>
            <person name="Tallon L."/>
            <person name="Fraser C.M."/>
            <person name="Frutos R."/>
            <person name="Molina D.M."/>
            <person name="Krause P.J."/>
            <person name="Ben Mamoun C."/>
        </authorList>
    </citation>
    <scope>NUCLEOTIDE SEQUENCE [LARGE SCALE GENOMIC DNA]</scope>
    <source>
        <strain evidence="8 9">RI</strain>
    </source>
</reference>
<dbReference type="PROSITE" id="PS50102">
    <property type="entry name" value="RRM"/>
    <property type="match status" value="1"/>
</dbReference>
<dbReference type="SMART" id="SM00360">
    <property type="entry name" value="RRM"/>
    <property type="match status" value="1"/>
</dbReference>
<keyword evidence="3" id="KW-0963">Cytoplasm</keyword>
<dbReference type="AlphaFoldDB" id="I7JCL1"/>
<evidence type="ECO:0000256" key="4">
    <source>
        <dbReference type="ARBA" id="ARBA00022884"/>
    </source>
</evidence>
<dbReference type="EMBL" id="LN871599">
    <property type="protein sequence ID" value="CCF75280.1"/>
    <property type="molecule type" value="Genomic_DNA"/>
</dbReference>
<reference evidence="8 9" key="1">
    <citation type="journal article" date="2012" name="Nucleic Acids Res.">
        <title>Sequencing of the smallest Apicomplexan genome from the human pathogen Babesia microti.</title>
        <authorList>
            <person name="Cornillot E."/>
            <person name="Hadj-Kaddour K."/>
            <person name="Dassouli A."/>
            <person name="Noel B."/>
            <person name="Ranwez V."/>
            <person name="Vacherie B."/>
            <person name="Augagneur Y."/>
            <person name="Bres V."/>
            <person name="Duclos A."/>
            <person name="Randazzo S."/>
            <person name="Carcy B."/>
            <person name="Debierre-Grockiego F."/>
            <person name="Delbecq S."/>
            <person name="Moubri-Menage K."/>
            <person name="Shams-Eldin H."/>
            <person name="Usmani-Brown S."/>
            <person name="Bringaud F."/>
            <person name="Wincker P."/>
            <person name="Vivares C.P."/>
            <person name="Schwarz R.T."/>
            <person name="Schetters T.P."/>
            <person name="Krause P.J."/>
            <person name="Gorenflot A."/>
            <person name="Berry V."/>
            <person name="Barbe V."/>
            <person name="Ben Mamoun C."/>
        </authorList>
    </citation>
    <scope>NUCLEOTIDE SEQUENCE [LARGE SCALE GENOMIC DNA]</scope>
    <source>
        <strain evidence="8 9">RI</strain>
    </source>
</reference>
<dbReference type="InterPro" id="IPR035979">
    <property type="entry name" value="RBD_domain_sf"/>
</dbReference>
<organism evidence="8 9">
    <name type="scientific">Babesia microti (strain RI)</name>
    <dbReference type="NCBI Taxonomy" id="1133968"/>
    <lineage>
        <taxon>Eukaryota</taxon>
        <taxon>Sar</taxon>
        <taxon>Alveolata</taxon>
        <taxon>Apicomplexa</taxon>
        <taxon>Aconoidasida</taxon>
        <taxon>Piroplasmida</taxon>
        <taxon>Babesiidae</taxon>
        <taxon>Babesia</taxon>
    </lineage>
</organism>
<evidence type="ECO:0000313" key="9">
    <source>
        <dbReference type="Proteomes" id="UP000002899"/>
    </source>
</evidence>
<proteinExistence type="predicted"/>
<name>I7JCL1_BABMR</name>
<evidence type="ECO:0000256" key="1">
    <source>
        <dbReference type="ARBA" id="ARBA00004123"/>
    </source>
</evidence>
<dbReference type="GO" id="GO:0006396">
    <property type="term" value="P:RNA processing"/>
    <property type="evidence" value="ECO:0007669"/>
    <property type="project" value="InterPro"/>
</dbReference>
<dbReference type="InterPro" id="IPR000504">
    <property type="entry name" value="RRM_dom"/>
</dbReference>
<dbReference type="GO" id="GO:0005737">
    <property type="term" value="C:cytoplasm"/>
    <property type="evidence" value="ECO:0007669"/>
    <property type="project" value="UniProtKB-SubCell"/>
</dbReference>
<dbReference type="GO" id="GO:0005634">
    <property type="term" value="C:nucleus"/>
    <property type="evidence" value="ECO:0007669"/>
    <property type="project" value="UniProtKB-SubCell"/>
</dbReference>
<keyword evidence="9" id="KW-1185">Reference proteome</keyword>
<dbReference type="PANTHER" id="PTHR45894">
    <property type="entry name" value="RNA-BINDING PROTEIN 8A"/>
    <property type="match status" value="1"/>
</dbReference>
<comment type="subcellular location">
    <subcellularLocation>
        <location evidence="2">Cytoplasm</location>
    </subcellularLocation>
    <subcellularLocation>
        <location evidence="1">Nucleus</location>
    </subcellularLocation>
</comment>
<dbReference type="OrthoDB" id="15688at2759"/>
<gene>
    <name evidence="8" type="ORF">BmR1_04g05410</name>
</gene>
<evidence type="ECO:0000256" key="2">
    <source>
        <dbReference type="ARBA" id="ARBA00004496"/>
    </source>
</evidence>
<dbReference type="KEGG" id="bmic:BmR1_04g05410"/>
<evidence type="ECO:0000256" key="6">
    <source>
        <dbReference type="PROSITE-ProRule" id="PRU00176"/>
    </source>
</evidence>
<reference evidence="8 9" key="2">
    <citation type="journal article" date="2013" name="PLoS ONE">
        <title>Whole genome mapping and re-organization of the nuclear and mitochondrial genomes of Babesia microti isolates.</title>
        <authorList>
            <person name="Cornillot E."/>
            <person name="Dassouli A."/>
            <person name="Garg A."/>
            <person name="Pachikara N."/>
            <person name="Randazzo S."/>
            <person name="Depoix D."/>
            <person name="Carcy B."/>
            <person name="Delbecq S."/>
            <person name="Frutos R."/>
            <person name="Silva J.C."/>
            <person name="Sutton R."/>
            <person name="Krause P.J."/>
            <person name="Mamoun C.B."/>
        </authorList>
    </citation>
    <scope>NUCLEOTIDE SEQUENCE [LARGE SCALE GENOMIC DNA]</scope>
    <source>
        <strain evidence="8 9">RI</strain>
    </source>
</reference>
<dbReference type="InterPro" id="IPR008111">
    <property type="entry name" value="RNA-bd_8"/>
</dbReference>
<dbReference type="GO" id="GO:0003729">
    <property type="term" value="F:mRNA binding"/>
    <property type="evidence" value="ECO:0007669"/>
    <property type="project" value="InterPro"/>
</dbReference>
<dbReference type="InterPro" id="IPR033744">
    <property type="entry name" value="RRM_RBM8"/>
</dbReference>
<dbReference type="Gene3D" id="3.30.70.330">
    <property type="match status" value="1"/>
</dbReference>
<dbReference type="InterPro" id="IPR012677">
    <property type="entry name" value="Nucleotide-bd_a/b_plait_sf"/>
</dbReference>
<dbReference type="PRINTS" id="PR01738">
    <property type="entry name" value="RNABINDINGM8"/>
</dbReference>
<dbReference type="Proteomes" id="UP000002899">
    <property type="component" value="Chromosome IV"/>
</dbReference>
<evidence type="ECO:0000256" key="3">
    <source>
        <dbReference type="ARBA" id="ARBA00022490"/>
    </source>
</evidence>
<feature type="domain" description="RRM" evidence="7">
    <location>
        <begin position="35"/>
        <end position="113"/>
    </location>
</feature>
<sequence length="115" mass="13002">MKTDNDVYDQLEEITIDKSLLPDPNIIPVKSVEGWIIVVRGVHEEAQEEDVRDAFENFGTVRNLHLNLDRRTGYVKGYALIEFGSQEQAIEAIKGMNGKELLGKNVEVGWVFVKA</sequence>
<dbReference type="CDD" id="cd12324">
    <property type="entry name" value="RRM_RBM8"/>
    <property type="match status" value="1"/>
</dbReference>
<dbReference type="SUPFAM" id="SSF54928">
    <property type="entry name" value="RNA-binding domain, RBD"/>
    <property type="match status" value="1"/>
</dbReference>
<keyword evidence="5" id="KW-0539">Nucleus</keyword>